<gene>
    <name evidence="2" type="ORF">CYMTET_19100</name>
</gene>
<reference evidence="2 3" key="1">
    <citation type="journal article" date="2015" name="Genome Biol. Evol.">
        <title>Comparative Genomics of a Bacterivorous Green Alga Reveals Evolutionary Causalities and Consequences of Phago-Mixotrophic Mode of Nutrition.</title>
        <authorList>
            <person name="Burns J.A."/>
            <person name="Paasch A."/>
            <person name="Narechania A."/>
            <person name="Kim E."/>
        </authorList>
    </citation>
    <scope>NUCLEOTIDE SEQUENCE [LARGE SCALE GENOMIC DNA]</scope>
    <source>
        <strain evidence="2 3">PLY_AMNH</strain>
    </source>
</reference>
<accession>A0AAE0G804</accession>
<feature type="region of interest" description="Disordered" evidence="1">
    <location>
        <begin position="205"/>
        <end position="226"/>
    </location>
</feature>
<proteinExistence type="predicted"/>
<dbReference type="EMBL" id="LGRX02008874">
    <property type="protein sequence ID" value="KAK3272616.1"/>
    <property type="molecule type" value="Genomic_DNA"/>
</dbReference>
<dbReference type="AlphaFoldDB" id="A0AAE0G804"/>
<evidence type="ECO:0000313" key="2">
    <source>
        <dbReference type="EMBL" id="KAK3272616.1"/>
    </source>
</evidence>
<protein>
    <submittedName>
        <fullName evidence="2">Uncharacterized protein</fullName>
    </submittedName>
</protein>
<organism evidence="2 3">
    <name type="scientific">Cymbomonas tetramitiformis</name>
    <dbReference type="NCBI Taxonomy" id="36881"/>
    <lineage>
        <taxon>Eukaryota</taxon>
        <taxon>Viridiplantae</taxon>
        <taxon>Chlorophyta</taxon>
        <taxon>Pyramimonadophyceae</taxon>
        <taxon>Pyramimonadales</taxon>
        <taxon>Pyramimonadaceae</taxon>
        <taxon>Cymbomonas</taxon>
    </lineage>
</organism>
<sequence>GWRRCSAGPARWVAVVVAGPAGWVAVVVARACAGGVKRVAVVVARACAGKTAGVRVRSDVNLAEGWLDAALTERPFGCGLRGTASWIGRGRREAEGEGGQMCEAVCAVGWRGAMGYVGCVRHCMRCKRGAACTAGRRFSEQHMLSGAILPSWTECMQLLNNNVQVVRASTDDGAQLIGLSLPQRCHDELVGRGAFQAVQAAQAGGAPHARSSNPLKPVAGIDVDDSGDPADLLEAYRYKPAVPAASPPSLPSAEQARAEAEQARAEAEQRQRTEMELRRRQEHEALQRKQRQAAQEQAAKDAEYAEQQVQVLQAEELSLQTMLKEVQQKLRAVSDQKASAQAFLETCTQRLSSLGPELKVKNDENEENCTPNMKNSQHVELIDLS</sequence>
<evidence type="ECO:0000256" key="1">
    <source>
        <dbReference type="SAM" id="MobiDB-lite"/>
    </source>
</evidence>
<evidence type="ECO:0000313" key="3">
    <source>
        <dbReference type="Proteomes" id="UP001190700"/>
    </source>
</evidence>
<name>A0AAE0G804_9CHLO</name>
<comment type="caution">
    <text evidence="2">The sequence shown here is derived from an EMBL/GenBank/DDBJ whole genome shotgun (WGS) entry which is preliminary data.</text>
</comment>
<dbReference type="Proteomes" id="UP001190700">
    <property type="component" value="Unassembled WGS sequence"/>
</dbReference>
<feature type="non-terminal residue" evidence="2">
    <location>
        <position position="1"/>
    </location>
</feature>
<keyword evidence="3" id="KW-1185">Reference proteome</keyword>
<feature type="region of interest" description="Disordered" evidence="1">
    <location>
        <begin position="242"/>
        <end position="299"/>
    </location>
</feature>
<feature type="compositionally biased region" description="Basic and acidic residues" evidence="1">
    <location>
        <begin position="256"/>
        <end position="287"/>
    </location>
</feature>